<evidence type="ECO:0000256" key="1">
    <source>
        <dbReference type="SAM" id="SignalP"/>
    </source>
</evidence>
<keyword evidence="3" id="KW-1185">Reference proteome</keyword>
<evidence type="ECO:0000313" key="3">
    <source>
        <dbReference type="Proteomes" id="UP000184050"/>
    </source>
</evidence>
<feature type="signal peptide" evidence="1">
    <location>
        <begin position="1"/>
        <end position="20"/>
    </location>
</feature>
<evidence type="ECO:0000313" key="2">
    <source>
        <dbReference type="EMBL" id="SHK04841.1"/>
    </source>
</evidence>
<name>A0A1M6PA43_9BACT</name>
<sequence>MIKNYLFLILLLTISSTGFCQQIAREMDWKEGETKQISIQLSGQEIKNGKSVKDTTLTTESKIIISSVTDSSYFIKLKTENQLINLGSSYYNDLLNEFSGNQSFEIDIKIKKDSLTSEIINSKEYKANLNKSRAEILNILKNKTPEKLHEATVQLNELSSSLESKSEALQIIDLLLYSYKIHYSFTDTLYTMDAMANPFKLQHFNGAEVKTYVIKSADSTNYNIVEEKSFDFKAYKDLLAGASNQVSGTIDKMVADTSTTQITDQMNRMFSALLNSMDFGASEKLTVTRKLDSSWPVKLLRKTEFKISAPTNKSAGFVEELMVIK</sequence>
<reference evidence="2 3" key="1">
    <citation type="submission" date="2016-11" db="EMBL/GenBank/DDBJ databases">
        <authorList>
            <person name="Jaros S."/>
            <person name="Januszkiewicz K."/>
            <person name="Wedrychowicz H."/>
        </authorList>
    </citation>
    <scope>NUCLEOTIDE SEQUENCE [LARGE SCALE GENOMIC DNA]</scope>
    <source>
        <strain evidence="2 3">DSM 27063</strain>
    </source>
</reference>
<keyword evidence="1" id="KW-0732">Signal</keyword>
<organism evidence="2 3">
    <name type="scientific">Tangfeifania diversioriginum</name>
    <dbReference type="NCBI Taxonomy" id="1168035"/>
    <lineage>
        <taxon>Bacteria</taxon>
        <taxon>Pseudomonadati</taxon>
        <taxon>Bacteroidota</taxon>
        <taxon>Bacteroidia</taxon>
        <taxon>Marinilabiliales</taxon>
        <taxon>Prolixibacteraceae</taxon>
        <taxon>Tangfeifania</taxon>
    </lineage>
</organism>
<protein>
    <recommendedName>
        <fullName evidence="4">DUF4369 domain-containing protein</fullName>
    </recommendedName>
</protein>
<gene>
    <name evidence="2" type="ORF">SAMN05444280_1555</name>
</gene>
<feature type="chain" id="PRO_5012274431" description="DUF4369 domain-containing protein" evidence="1">
    <location>
        <begin position="21"/>
        <end position="325"/>
    </location>
</feature>
<proteinExistence type="predicted"/>
<dbReference type="AlphaFoldDB" id="A0A1M6PA43"/>
<evidence type="ECO:0008006" key="4">
    <source>
        <dbReference type="Google" id="ProtNLM"/>
    </source>
</evidence>
<dbReference type="Proteomes" id="UP000184050">
    <property type="component" value="Unassembled WGS sequence"/>
</dbReference>
<accession>A0A1M6PA43</accession>
<dbReference type="EMBL" id="FQZE01000055">
    <property type="protein sequence ID" value="SHK04841.1"/>
    <property type="molecule type" value="Genomic_DNA"/>
</dbReference>